<evidence type="ECO:0000256" key="2">
    <source>
        <dbReference type="ARBA" id="ARBA00001946"/>
    </source>
</evidence>
<keyword evidence="10" id="KW-1185">Reference proteome</keyword>
<dbReference type="PRINTS" id="PR00502">
    <property type="entry name" value="NUDIXFAMILY"/>
</dbReference>
<keyword evidence="5" id="KW-0460">Magnesium</keyword>
<evidence type="ECO:0000256" key="6">
    <source>
        <dbReference type="ARBA" id="ARBA00023211"/>
    </source>
</evidence>
<evidence type="ECO:0000256" key="3">
    <source>
        <dbReference type="ARBA" id="ARBA00022723"/>
    </source>
</evidence>
<evidence type="ECO:0000259" key="8">
    <source>
        <dbReference type="PROSITE" id="PS51462"/>
    </source>
</evidence>
<comment type="cofactor">
    <cofactor evidence="1">
        <name>Mn(2+)</name>
        <dbReference type="ChEBI" id="CHEBI:29035"/>
    </cofactor>
</comment>
<reference evidence="9" key="1">
    <citation type="submission" date="2023-06" db="EMBL/GenBank/DDBJ databases">
        <authorList>
            <person name="Jiang Y."/>
            <person name="Liu Q."/>
        </authorList>
    </citation>
    <scope>NUCLEOTIDE SEQUENCE</scope>
    <source>
        <strain evidence="9">CGMCC 1.12089</strain>
    </source>
</reference>
<dbReference type="PANTHER" id="PTHR12992">
    <property type="entry name" value="NUDIX HYDROLASE"/>
    <property type="match status" value="1"/>
</dbReference>
<dbReference type="PANTHER" id="PTHR12992:SF11">
    <property type="entry name" value="MITOCHONDRIAL COENZYME A DIPHOSPHATASE NUDT8"/>
    <property type="match status" value="1"/>
</dbReference>
<keyword evidence="6" id="KW-0464">Manganese</keyword>
<dbReference type="SUPFAM" id="SSF55811">
    <property type="entry name" value="Nudix"/>
    <property type="match status" value="1"/>
</dbReference>
<comment type="caution">
    <text evidence="9">The sequence shown here is derived from an EMBL/GenBank/DDBJ whole genome shotgun (WGS) entry which is preliminary data.</text>
</comment>
<evidence type="ECO:0000313" key="9">
    <source>
        <dbReference type="EMBL" id="MDM0045906.1"/>
    </source>
</evidence>
<evidence type="ECO:0000256" key="7">
    <source>
        <dbReference type="RuleBase" id="RU003476"/>
    </source>
</evidence>
<dbReference type="Pfam" id="PF00293">
    <property type="entry name" value="NUDIX"/>
    <property type="match status" value="1"/>
</dbReference>
<evidence type="ECO:0000256" key="1">
    <source>
        <dbReference type="ARBA" id="ARBA00001936"/>
    </source>
</evidence>
<keyword evidence="4 7" id="KW-0378">Hydrolase</keyword>
<dbReference type="PROSITE" id="PS51462">
    <property type="entry name" value="NUDIX"/>
    <property type="match status" value="1"/>
</dbReference>
<feature type="domain" description="Nudix hydrolase" evidence="8">
    <location>
        <begin position="28"/>
        <end position="178"/>
    </location>
</feature>
<dbReference type="EMBL" id="JASZYV010000003">
    <property type="protein sequence ID" value="MDM0045906.1"/>
    <property type="molecule type" value="Genomic_DNA"/>
</dbReference>
<dbReference type="CDD" id="cd03426">
    <property type="entry name" value="NUDIX_CoAse_Nudt7"/>
    <property type="match status" value="1"/>
</dbReference>
<comment type="cofactor">
    <cofactor evidence="2">
        <name>Mg(2+)</name>
        <dbReference type="ChEBI" id="CHEBI:18420"/>
    </cofactor>
</comment>
<gene>
    <name evidence="9" type="ORF">QTH91_15565</name>
</gene>
<name>A0ABT7NDB0_9BURK</name>
<dbReference type="EC" id="3.6.1.55" evidence="9"/>
<evidence type="ECO:0000256" key="5">
    <source>
        <dbReference type="ARBA" id="ARBA00022842"/>
    </source>
</evidence>
<dbReference type="Proteomes" id="UP001174908">
    <property type="component" value="Unassembled WGS sequence"/>
</dbReference>
<sequence>MRLDDTLRLLIAERLGRFEVLSLSAPGLRRAAVAVALIEEGEGAMLPGIASPNGWSPDAALLLTRRSSQLRNHAGQWAMPGGRIDGDETPEQAALRELEEEVGLRLEADAVLGRLDDFVTRSGFAITPVVVWAGAARDLVRSEAEVESIHRIPMTEFMRADAPWLDAIEDSDQPVLRMPVGHSWIAAPTAAFIYQFREVCIADRATRVAHFEQPLFARR</sequence>
<dbReference type="InterPro" id="IPR020476">
    <property type="entry name" value="Nudix_hydrolase"/>
</dbReference>
<dbReference type="InterPro" id="IPR015797">
    <property type="entry name" value="NUDIX_hydrolase-like_dom_sf"/>
</dbReference>
<accession>A0ABT7NDB0</accession>
<dbReference type="RefSeq" id="WP_286661009.1">
    <property type="nucleotide sequence ID" value="NZ_JASZYV010000003.1"/>
</dbReference>
<comment type="similarity">
    <text evidence="7">Belongs to the Nudix hydrolase family.</text>
</comment>
<dbReference type="InterPro" id="IPR000086">
    <property type="entry name" value="NUDIX_hydrolase_dom"/>
</dbReference>
<evidence type="ECO:0000256" key="4">
    <source>
        <dbReference type="ARBA" id="ARBA00022801"/>
    </source>
</evidence>
<keyword evidence="3" id="KW-0479">Metal-binding</keyword>
<dbReference type="InterPro" id="IPR020084">
    <property type="entry name" value="NUDIX_hydrolase_CS"/>
</dbReference>
<proteinExistence type="inferred from homology"/>
<organism evidence="9 10">
    <name type="scientific">Variovorax dokdonensis</name>
    <dbReference type="NCBI Taxonomy" id="344883"/>
    <lineage>
        <taxon>Bacteria</taxon>
        <taxon>Pseudomonadati</taxon>
        <taxon>Pseudomonadota</taxon>
        <taxon>Betaproteobacteria</taxon>
        <taxon>Burkholderiales</taxon>
        <taxon>Comamonadaceae</taxon>
        <taxon>Variovorax</taxon>
    </lineage>
</organism>
<protein>
    <submittedName>
        <fullName evidence="9">CoA pyrophosphatase</fullName>
        <ecNumber evidence="9">3.6.1.55</ecNumber>
    </submittedName>
</protein>
<dbReference type="GO" id="GO:0035539">
    <property type="term" value="F:8-oxo-7,8-dihydrodeoxyguanosine triphosphate pyrophosphatase activity"/>
    <property type="evidence" value="ECO:0007669"/>
    <property type="project" value="UniProtKB-EC"/>
</dbReference>
<dbReference type="InterPro" id="IPR045121">
    <property type="entry name" value="CoAse"/>
</dbReference>
<dbReference type="Gene3D" id="3.90.79.10">
    <property type="entry name" value="Nucleoside Triphosphate Pyrophosphohydrolase"/>
    <property type="match status" value="1"/>
</dbReference>
<dbReference type="PROSITE" id="PS00893">
    <property type="entry name" value="NUDIX_BOX"/>
    <property type="match status" value="1"/>
</dbReference>
<evidence type="ECO:0000313" key="10">
    <source>
        <dbReference type="Proteomes" id="UP001174908"/>
    </source>
</evidence>